<keyword evidence="3" id="KW-0378">Hydrolase</keyword>
<dbReference type="SUPFAM" id="SSF54001">
    <property type="entry name" value="Cysteine proteinases"/>
    <property type="match status" value="1"/>
</dbReference>
<dbReference type="InterPro" id="IPR011011">
    <property type="entry name" value="Znf_FYVE_PHD"/>
</dbReference>
<dbReference type="InterPro" id="IPR013083">
    <property type="entry name" value="Znf_RING/FYVE/PHD"/>
</dbReference>
<accession>A0A8T2M8W4</accession>
<evidence type="ECO:0000313" key="6">
    <source>
        <dbReference type="Proteomes" id="UP000752171"/>
    </source>
</evidence>
<dbReference type="Pfam" id="PF02902">
    <property type="entry name" value="Peptidase_C48"/>
    <property type="match status" value="1"/>
</dbReference>
<dbReference type="Proteomes" id="UP000752171">
    <property type="component" value="Unassembled WGS sequence"/>
</dbReference>
<organism evidence="5 6">
    <name type="scientific">Astyanax mexicanus</name>
    <name type="common">Blind cave fish</name>
    <name type="synonym">Astyanax fasciatus mexicanus</name>
    <dbReference type="NCBI Taxonomy" id="7994"/>
    <lineage>
        <taxon>Eukaryota</taxon>
        <taxon>Metazoa</taxon>
        <taxon>Chordata</taxon>
        <taxon>Craniata</taxon>
        <taxon>Vertebrata</taxon>
        <taxon>Euteleostomi</taxon>
        <taxon>Actinopterygii</taxon>
        <taxon>Neopterygii</taxon>
        <taxon>Teleostei</taxon>
        <taxon>Ostariophysi</taxon>
        <taxon>Characiformes</taxon>
        <taxon>Characoidei</taxon>
        <taxon>Acestrorhamphidae</taxon>
        <taxon>Acestrorhamphinae</taxon>
        <taxon>Astyanax</taxon>
    </lineage>
</organism>
<dbReference type="GO" id="GO:0008234">
    <property type="term" value="F:cysteine-type peptidase activity"/>
    <property type="evidence" value="ECO:0007669"/>
    <property type="project" value="InterPro"/>
</dbReference>
<evidence type="ECO:0000256" key="1">
    <source>
        <dbReference type="ARBA" id="ARBA00005234"/>
    </source>
</evidence>
<dbReference type="Gene3D" id="3.30.40.10">
    <property type="entry name" value="Zinc/RING finger domain, C3HC4 (zinc finger)"/>
    <property type="match status" value="1"/>
</dbReference>
<evidence type="ECO:0000256" key="2">
    <source>
        <dbReference type="ARBA" id="ARBA00022670"/>
    </source>
</evidence>
<evidence type="ECO:0000256" key="3">
    <source>
        <dbReference type="ARBA" id="ARBA00022801"/>
    </source>
</evidence>
<proteinExistence type="inferred from homology"/>
<feature type="domain" description="Ubiquitin-like protease family profile" evidence="4">
    <location>
        <begin position="126"/>
        <end position="243"/>
    </location>
</feature>
<protein>
    <recommendedName>
        <fullName evidence="4">Ubiquitin-like protease family profile domain-containing protein</fullName>
    </recommendedName>
</protein>
<dbReference type="AlphaFoldDB" id="A0A8T2M8W4"/>
<dbReference type="InterPro" id="IPR003653">
    <property type="entry name" value="Peptidase_C48_C"/>
</dbReference>
<dbReference type="GO" id="GO:0006508">
    <property type="term" value="P:proteolysis"/>
    <property type="evidence" value="ECO:0007669"/>
    <property type="project" value="UniProtKB-KW"/>
</dbReference>
<dbReference type="EMBL" id="JAICCE010000004">
    <property type="protein sequence ID" value="KAG9278056.1"/>
    <property type="molecule type" value="Genomic_DNA"/>
</dbReference>
<evidence type="ECO:0000313" key="5">
    <source>
        <dbReference type="EMBL" id="KAG9278056.1"/>
    </source>
</evidence>
<dbReference type="InterPro" id="IPR038765">
    <property type="entry name" value="Papain-like_cys_pep_sf"/>
</dbReference>
<gene>
    <name evidence="5" type="ORF">AMEX_G5849</name>
</gene>
<keyword evidence="2" id="KW-0645">Protease</keyword>
<dbReference type="SUPFAM" id="SSF57903">
    <property type="entry name" value="FYVE/PHD zinc finger"/>
    <property type="match status" value="1"/>
</dbReference>
<comment type="caution">
    <text evidence="5">The sequence shown here is derived from an EMBL/GenBank/DDBJ whole genome shotgun (WGS) entry which is preliminary data.</text>
</comment>
<dbReference type="Gene3D" id="3.40.395.10">
    <property type="entry name" value="Adenoviral Proteinase, Chain A"/>
    <property type="match status" value="1"/>
</dbReference>
<reference evidence="5 6" key="1">
    <citation type="submission" date="2021-07" db="EMBL/GenBank/DDBJ databases">
        <authorList>
            <person name="Imarazene B."/>
            <person name="Zahm M."/>
            <person name="Klopp C."/>
            <person name="Cabau C."/>
            <person name="Beille S."/>
            <person name="Jouanno E."/>
            <person name="Castinel A."/>
            <person name="Lluch J."/>
            <person name="Gil L."/>
            <person name="Kuchtly C."/>
            <person name="Lopez Roques C."/>
            <person name="Donnadieu C."/>
            <person name="Parrinello H."/>
            <person name="Journot L."/>
            <person name="Du K."/>
            <person name="Schartl M."/>
            <person name="Retaux S."/>
            <person name="Guiguen Y."/>
        </authorList>
    </citation>
    <scope>NUCLEOTIDE SEQUENCE [LARGE SCALE GENOMIC DNA]</scope>
    <source>
        <strain evidence="5">Pach_M1</strain>
        <tissue evidence="5">Testis</tissue>
    </source>
</reference>
<name>A0A8T2M8W4_ASTMX</name>
<sequence>MEMPLPTKMHVETVPGACEGQRFSVTLFPVEQQNKVKLHQLYVSQNQHFCVKIGNSLARSMDLRSILPAQYLNEDPEESYPSLPWLTDDAVNCRVAQVAKGHMNMKVLPTFQFICWWRDWITLKKVSNRNMTSLQDLQPQDTILFPRVVGGKTPETGNHFILWVFDGSKQEIRIYDSMHQYTTIGKKVLNLNYFLSSYAFQNTWKMTEWTIRYPSQWHQCDQQNCGIFVCTMAEMEVNNIKIVTETLRGAQLEHLRFYHATSLIKDVTQDISKSSKEECMAEKLNVCTFQRLAAQGSLYPAVTKFHWVQCDNCKGWLHTDCAGVQDVRGLKFTCGCRNRRPLTFDRIRAIIQQHGVCGLIQDEEIKVLHDSLRYGQQRSSRMFLWQHPETFPRLKNLLKPKMTPFTDENTSALIGKLRSVLQLGNDSEDLDLLFDVLLPEVSGSIHAQIFDAQLMNLLLMSCLSFKVTIRIISAHEGLCRYAAETFLSSGDTIY</sequence>
<evidence type="ECO:0000259" key="4">
    <source>
        <dbReference type="Pfam" id="PF02902"/>
    </source>
</evidence>
<comment type="similarity">
    <text evidence="1">Belongs to the peptidase C48 family.</text>
</comment>